<dbReference type="Proteomes" id="UP000218231">
    <property type="component" value="Unassembled WGS sequence"/>
</dbReference>
<accession>A0A2A2LMA7</accession>
<evidence type="ECO:0000313" key="2">
    <source>
        <dbReference type="Proteomes" id="UP000218231"/>
    </source>
</evidence>
<reference evidence="1 2" key="1">
    <citation type="journal article" date="2017" name="Curr. Biol.">
        <title>Genome architecture and evolution of a unichromosomal asexual nematode.</title>
        <authorList>
            <person name="Fradin H."/>
            <person name="Zegar C."/>
            <person name="Gutwein M."/>
            <person name="Lucas J."/>
            <person name="Kovtun M."/>
            <person name="Corcoran D."/>
            <person name="Baugh L.R."/>
            <person name="Kiontke K."/>
            <person name="Gunsalus K."/>
            <person name="Fitch D.H."/>
            <person name="Piano F."/>
        </authorList>
    </citation>
    <scope>NUCLEOTIDE SEQUENCE [LARGE SCALE GENOMIC DNA]</scope>
    <source>
        <strain evidence="1">PF1309</strain>
    </source>
</reference>
<dbReference type="AlphaFoldDB" id="A0A2A2LMA7"/>
<sequence length="112" mass="12186">MCRILRSVYIRIRSCSTADVLVLVRTTRTVSTMLTSHWGSSMTNGLIPMLARPGARSVFGMRSVSGMRSVFGMRTVFGMGSVPGMRSMFGTRSVSGFSAVTDPRVLNFIGLN</sequence>
<gene>
    <name evidence="1" type="ORF">WR25_24170</name>
</gene>
<organism evidence="1 2">
    <name type="scientific">Diploscapter pachys</name>
    <dbReference type="NCBI Taxonomy" id="2018661"/>
    <lineage>
        <taxon>Eukaryota</taxon>
        <taxon>Metazoa</taxon>
        <taxon>Ecdysozoa</taxon>
        <taxon>Nematoda</taxon>
        <taxon>Chromadorea</taxon>
        <taxon>Rhabditida</taxon>
        <taxon>Rhabditina</taxon>
        <taxon>Rhabditomorpha</taxon>
        <taxon>Rhabditoidea</taxon>
        <taxon>Rhabditidae</taxon>
        <taxon>Diploscapter</taxon>
    </lineage>
</organism>
<dbReference type="EMBL" id="LIAE01006600">
    <property type="protein sequence ID" value="PAV87205.1"/>
    <property type="molecule type" value="Genomic_DNA"/>
</dbReference>
<keyword evidence="2" id="KW-1185">Reference proteome</keyword>
<comment type="caution">
    <text evidence="1">The sequence shown here is derived from an EMBL/GenBank/DDBJ whole genome shotgun (WGS) entry which is preliminary data.</text>
</comment>
<protein>
    <submittedName>
        <fullName evidence="1">Uncharacterized protein</fullName>
    </submittedName>
</protein>
<dbReference type="OrthoDB" id="2148490at2759"/>
<evidence type="ECO:0000313" key="1">
    <source>
        <dbReference type="EMBL" id="PAV87205.1"/>
    </source>
</evidence>
<proteinExistence type="predicted"/>
<name>A0A2A2LMA7_9BILA</name>